<organism evidence="1 2">
    <name type="scientific">Sporormia fimetaria CBS 119925</name>
    <dbReference type="NCBI Taxonomy" id="1340428"/>
    <lineage>
        <taxon>Eukaryota</taxon>
        <taxon>Fungi</taxon>
        <taxon>Dikarya</taxon>
        <taxon>Ascomycota</taxon>
        <taxon>Pezizomycotina</taxon>
        <taxon>Dothideomycetes</taxon>
        <taxon>Pleosporomycetidae</taxon>
        <taxon>Pleosporales</taxon>
        <taxon>Sporormiaceae</taxon>
        <taxon>Sporormia</taxon>
    </lineage>
</organism>
<name>A0A6A6VKE6_9PLEO</name>
<accession>A0A6A6VKE6</accession>
<dbReference type="EMBL" id="MU006565">
    <property type="protein sequence ID" value="KAF2749671.1"/>
    <property type="molecule type" value="Genomic_DNA"/>
</dbReference>
<reference evidence="1" key="1">
    <citation type="journal article" date="2020" name="Stud. Mycol.">
        <title>101 Dothideomycetes genomes: a test case for predicting lifestyles and emergence of pathogens.</title>
        <authorList>
            <person name="Haridas S."/>
            <person name="Albert R."/>
            <person name="Binder M."/>
            <person name="Bloem J."/>
            <person name="Labutti K."/>
            <person name="Salamov A."/>
            <person name="Andreopoulos B."/>
            <person name="Baker S."/>
            <person name="Barry K."/>
            <person name="Bills G."/>
            <person name="Bluhm B."/>
            <person name="Cannon C."/>
            <person name="Castanera R."/>
            <person name="Culley D."/>
            <person name="Daum C."/>
            <person name="Ezra D."/>
            <person name="Gonzalez J."/>
            <person name="Henrissat B."/>
            <person name="Kuo A."/>
            <person name="Liang C."/>
            <person name="Lipzen A."/>
            <person name="Lutzoni F."/>
            <person name="Magnuson J."/>
            <person name="Mondo S."/>
            <person name="Nolan M."/>
            <person name="Ohm R."/>
            <person name="Pangilinan J."/>
            <person name="Park H.-J."/>
            <person name="Ramirez L."/>
            <person name="Alfaro M."/>
            <person name="Sun H."/>
            <person name="Tritt A."/>
            <person name="Yoshinaga Y."/>
            <person name="Zwiers L.-H."/>
            <person name="Turgeon B."/>
            <person name="Goodwin S."/>
            <person name="Spatafora J."/>
            <person name="Crous P."/>
            <person name="Grigoriev I."/>
        </authorList>
    </citation>
    <scope>NUCLEOTIDE SEQUENCE</scope>
    <source>
        <strain evidence="1">CBS 119925</strain>
    </source>
</reference>
<evidence type="ECO:0000313" key="2">
    <source>
        <dbReference type="Proteomes" id="UP000799440"/>
    </source>
</evidence>
<dbReference type="InterPro" id="IPR018197">
    <property type="entry name" value="Glycerate_kinase_RE-like"/>
</dbReference>
<proteinExistence type="predicted"/>
<protein>
    <submittedName>
        <fullName evidence="1">Uncharacterized protein</fullName>
    </submittedName>
</protein>
<gene>
    <name evidence="1" type="ORF">M011DRAFT_475023</name>
</gene>
<keyword evidence="2" id="KW-1185">Reference proteome</keyword>
<dbReference type="AlphaFoldDB" id="A0A6A6VKE6"/>
<dbReference type="Proteomes" id="UP000799440">
    <property type="component" value="Unassembled WGS sequence"/>
</dbReference>
<dbReference type="Gene3D" id="3.40.50.10350">
    <property type="entry name" value="Glycerate kinase, domain 1"/>
    <property type="match status" value="1"/>
</dbReference>
<evidence type="ECO:0000313" key="1">
    <source>
        <dbReference type="EMBL" id="KAF2749671.1"/>
    </source>
</evidence>
<dbReference type="GO" id="GO:0008887">
    <property type="term" value="F:glycerate kinase activity"/>
    <property type="evidence" value="ECO:0007669"/>
    <property type="project" value="InterPro"/>
</dbReference>
<sequence>MESNSPAPYTHSASQHRHGLRGSPVRILVACHRFRASLDAGQVEDAVHNGIGKAFGDRPLELRSLLLPDEGIVPTEEAMKGYIPDLNQILGVPWDAVVTVEECLDLQCIEKKMTTHIARRAWQLGREAVALVGAIEEGVEAILVNYGAEVWSFNLNDDATVSDTQLTLEVVAERVMRSIFPELKGDEASGGARTRPKSV</sequence>
<dbReference type="InterPro" id="IPR004381">
    <property type="entry name" value="Glycerate_kinase"/>
</dbReference>
<dbReference type="GO" id="GO:0031388">
    <property type="term" value="P:organic acid phosphorylation"/>
    <property type="evidence" value="ECO:0007669"/>
    <property type="project" value="InterPro"/>
</dbReference>
<dbReference type="Pfam" id="PF02595">
    <property type="entry name" value="Gly_kinase"/>
    <property type="match status" value="1"/>
</dbReference>